<feature type="domain" description="Zinc knuckle CX2CX4HX4C" evidence="1">
    <location>
        <begin position="102"/>
        <end position="149"/>
    </location>
</feature>
<sequence>MVVGERFVFQFDRESDWNKYLHGGPWFYRNAMLVIAPYDGVSPIDSVPLHTMEIWMAVRGLPRKPRNKFALSMIGSATGEVVKFDQVAMRRNDAEQRIQLVIDTRRCFRFYRKFSFSPVVAVDLAFVYEKVKGLCKSCGLFVHDVEGCDLLFVKEQEALPDGIPVGEMADLSITTAAEVSRPSPAARVFGVVMSPRQPRISGDLGFLTQDVAVKALKHRNQAAFFSHLTVGFQASGLMKNGLLSIPNLATTVGGAHWS</sequence>
<dbReference type="InterPro" id="IPR040256">
    <property type="entry name" value="At4g02000-like"/>
</dbReference>
<dbReference type="Gramene" id="PRQ31132">
    <property type="protein sequence ID" value="PRQ31132"/>
    <property type="gene ID" value="RchiOBHm_Chr5g0032121"/>
</dbReference>
<dbReference type="Proteomes" id="UP000238479">
    <property type="component" value="Chromosome 5"/>
</dbReference>
<proteinExistence type="predicted"/>
<dbReference type="Pfam" id="PF14392">
    <property type="entry name" value="zf-CCHC_4"/>
    <property type="match status" value="1"/>
</dbReference>
<dbReference type="InterPro" id="IPR025836">
    <property type="entry name" value="Zn_knuckle_CX2CX4HX4C"/>
</dbReference>
<evidence type="ECO:0000313" key="2">
    <source>
        <dbReference type="EMBL" id="PRQ31132.1"/>
    </source>
</evidence>
<evidence type="ECO:0000313" key="3">
    <source>
        <dbReference type="Proteomes" id="UP000238479"/>
    </source>
</evidence>
<name>A0A2P6QAC6_ROSCH</name>
<dbReference type="EMBL" id="PDCK01000043">
    <property type="protein sequence ID" value="PRQ31132.1"/>
    <property type="molecule type" value="Genomic_DNA"/>
</dbReference>
<organism evidence="2 3">
    <name type="scientific">Rosa chinensis</name>
    <name type="common">China rose</name>
    <dbReference type="NCBI Taxonomy" id="74649"/>
    <lineage>
        <taxon>Eukaryota</taxon>
        <taxon>Viridiplantae</taxon>
        <taxon>Streptophyta</taxon>
        <taxon>Embryophyta</taxon>
        <taxon>Tracheophyta</taxon>
        <taxon>Spermatophyta</taxon>
        <taxon>Magnoliopsida</taxon>
        <taxon>eudicotyledons</taxon>
        <taxon>Gunneridae</taxon>
        <taxon>Pentapetalae</taxon>
        <taxon>rosids</taxon>
        <taxon>fabids</taxon>
        <taxon>Rosales</taxon>
        <taxon>Rosaceae</taxon>
        <taxon>Rosoideae</taxon>
        <taxon>Rosoideae incertae sedis</taxon>
        <taxon>Rosa</taxon>
    </lineage>
</organism>
<reference evidence="2 3" key="1">
    <citation type="journal article" date="2018" name="Nat. Genet.">
        <title>The Rosa genome provides new insights in the design of modern roses.</title>
        <authorList>
            <person name="Bendahmane M."/>
        </authorList>
    </citation>
    <scope>NUCLEOTIDE SEQUENCE [LARGE SCALE GENOMIC DNA]</scope>
    <source>
        <strain evidence="3">cv. Old Blush</strain>
    </source>
</reference>
<dbReference type="PANTHER" id="PTHR31286:SF167">
    <property type="entry name" value="OS09G0268800 PROTEIN"/>
    <property type="match status" value="1"/>
</dbReference>
<comment type="caution">
    <text evidence="2">The sequence shown here is derived from an EMBL/GenBank/DDBJ whole genome shotgun (WGS) entry which is preliminary data.</text>
</comment>
<dbReference type="PANTHER" id="PTHR31286">
    <property type="entry name" value="GLYCINE-RICH CELL WALL STRUCTURAL PROTEIN 1.8-LIKE"/>
    <property type="match status" value="1"/>
</dbReference>
<evidence type="ECO:0000259" key="1">
    <source>
        <dbReference type="Pfam" id="PF14392"/>
    </source>
</evidence>
<protein>
    <recommendedName>
        <fullName evidence="1">Zinc knuckle CX2CX4HX4C domain-containing protein</fullName>
    </recommendedName>
</protein>
<accession>A0A2P6QAC6</accession>
<gene>
    <name evidence="2" type="ORF">RchiOBHm_Chr5g0032121</name>
</gene>
<keyword evidence="3" id="KW-1185">Reference proteome</keyword>
<dbReference type="AlphaFoldDB" id="A0A2P6QAC6"/>